<feature type="domain" description="DUF4145" evidence="2">
    <location>
        <begin position="126"/>
        <end position="207"/>
    </location>
</feature>
<name>A0ABW9JVB4_9GAMM</name>
<evidence type="ECO:0000256" key="1">
    <source>
        <dbReference type="SAM" id="MobiDB-lite"/>
    </source>
</evidence>
<dbReference type="Pfam" id="PF13643">
    <property type="entry name" value="DUF4145"/>
    <property type="match status" value="1"/>
</dbReference>
<gene>
    <name evidence="3" type="ORF">ACKVE0_08765</name>
</gene>
<accession>A0ABW9JVB4</accession>
<reference evidence="3 4" key="1">
    <citation type="submission" date="2024-12" db="EMBL/GenBank/DDBJ databases">
        <title>C001-4G Acinetobacter sp. assembled genome.</title>
        <authorList>
            <person name="D'Arcy K."/>
            <person name="Kingdon A.D.H."/>
            <person name="Breen A."/>
            <person name="Mckeown C."/>
            <person name="Allman E."/>
            <person name="Sharma P."/>
            <person name="Mcleman A."/>
            <person name="Roberts A.P."/>
        </authorList>
    </citation>
    <scope>NUCLEOTIDE SEQUENCE [LARGE SCALE GENOMIC DNA]</scope>
    <source>
        <strain evidence="3 4">C1-4G</strain>
    </source>
</reference>
<dbReference type="Proteomes" id="UP001632339">
    <property type="component" value="Unassembled WGS sequence"/>
</dbReference>
<organism evidence="3 4">
    <name type="scientific">Acinetobacter albensis</name>
    <dbReference type="NCBI Taxonomy" id="1673609"/>
    <lineage>
        <taxon>Bacteria</taxon>
        <taxon>Pseudomonadati</taxon>
        <taxon>Pseudomonadota</taxon>
        <taxon>Gammaproteobacteria</taxon>
        <taxon>Moraxellales</taxon>
        <taxon>Moraxellaceae</taxon>
        <taxon>Acinetobacter</taxon>
    </lineage>
</organism>
<proteinExistence type="predicted"/>
<comment type="caution">
    <text evidence="3">The sequence shown here is derived from an EMBL/GenBank/DDBJ whole genome shotgun (WGS) entry which is preliminary data.</text>
</comment>
<evidence type="ECO:0000313" key="4">
    <source>
        <dbReference type="Proteomes" id="UP001632339"/>
    </source>
</evidence>
<protein>
    <submittedName>
        <fullName evidence="3">DUF4145 domain-containing protein</fullName>
    </submittedName>
</protein>
<feature type="region of interest" description="Disordered" evidence="1">
    <location>
        <begin position="241"/>
        <end position="261"/>
    </location>
</feature>
<keyword evidence="4" id="KW-1185">Reference proteome</keyword>
<evidence type="ECO:0000313" key="3">
    <source>
        <dbReference type="EMBL" id="MFN0297615.1"/>
    </source>
</evidence>
<dbReference type="RefSeq" id="WP_409140216.1">
    <property type="nucleotide sequence ID" value="NZ_JBJXCW010000007.1"/>
</dbReference>
<sequence>MDITYILPDTKTKVRNETKDLFHIYCLHCKSEIKHEFLIGLETQQSTDDENYYAEYDLLRCINCESITYRTDHYTSDDMVQIPNQYGELEWDRLTRPNYYPTRDKELANATHVINLLPDSIQDTFNEVVTALNNKLEILSGLGLRTLLEQICKHFIKDDDLGRILQKFEDEGYISTKQRYLLDDIRYIGNDAAHRAESNSIKKHKLSLSILMNLIQLLFAYYKYEEPKKKLKLDVHLRKSPRGETPKVKDTTNKRKPRKIL</sequence>
<dbReference type="EMBL" id="JBJXCW010000007">
    <property type="protein sequence ID" value="MFN0297615.1"/>
    <property type="molecule type" value="Genomic_DNA"/>
</dbReference>
<dbReference type="InterPro" id="IPR025285">
    <property type="entry name" value="DUF4145"/>
</dbReference>
<feature type="compositionally biased region" description="Basic and acidic residues" evidence="1">
    <location>
        <begin position="241"/>
        <end position="253"/>
    </location>
</feature>
<evidence type="ECO:0000259" key="2">
    <source>
        <dbReference type="Pfam" id="PF13643"/>
    </source>
</evidence>